<dbReference type="STRING" id="1198029.A0A1U7LIK6"/>
<reference evidence="12 13" key="1">
    <citation type="submission" date="2016-04" db="EMBL/GenBank/DDBJ databases">
        <title>Evolutionary innovation and constraint leading to complex multicellularity in the Ascomycota.</title>
        <authorList>
            <person name="Cisse O."/>
            <person name="Nguyen A."/>
            <person name="Hewitt D.A."/>
            <person name="Jedd G."/>
            <person name="Stajich J.E."/>
        </authorList>
    </citation>
    <scope>NUCLEOTIDE SEQUENCE [LARGE SCALE GENOMIC DNA]</scope>
    <source>
        <strain evidence="12 13">DAH-3</strain>
    </source>
</reference>
<evidence type="ECO:0000313" key="13">
    <source>
        <dbReference type="Proteomes" id="UP000186594"/>
    </source>
</evidence>
<dbReference type="InterPro" id="IPR002067">
    <property type="entry name" value="MCP"/>
</dbReference>
<evidence type="ECO:0000256" key="7">
    <source>
        <dbReference type="ARBA" id="ARBA00022989"/>
    </source>
</evidence>
<accession>A0A1U7LIK6</accession>
<keyword evidence="3 11" id="KW-0813">Transport</keyword>
<dbReference type="InterPro" id="IPR023395">
    <property type="entry name" value="MCP_dom_sf"/>
</dbReference>
<dbReference type="OrthoDB" id="43906at2759"/>
<keyword evidence="5" id="KW-0677">Repeat</keyword>
<comment type="caution">
    <text evidence="12">The sequence shown here is derived from an EMBL/GenBank/DDBJ whole genome shotgun (WGS) entry which is preliminary data.</text>
</comment>
<gene>
    <name evidence="12" type="ORF">NEOLI_001841</name>
</gene>
<feature type="repeat" description="Solcar" evidence="10">
    <location>
        <begin position="212"/>
        <end position="303"/>
    </location>
</feature>
<evidence type="ECO:0000256" key="3">
    <source>
        <dbReference type="ARBA" id="ARBA00022448"/>
    </source>
</evidence>
<evidence type="ECO:0000256" key="9">
    <source>
        <dbReference type="ARBA" id="ARBA00023136"/>
    </source>
</evidence>
<dbReference type="FunFam" id="1.50.40.10:FF:000029">
    <property type="entry name" value="Solute carrier family 25 member 28"/>
    <property type="match status" value="1"/>
</dbReference>
<evidence type="ECO:0000256" key="1">
    <source>
        <dbReference type="ARBA" id="ARBA00004448"/>
    </source>
</evidence>
<proteinExistence type="inferred from homology"/>
<dbReference type="GO" id="GO:0015093">
    <property type="term" value="F:ferrous iron transmembrane transporter activity"/>
    <property type="evidence" value="ECO:0007669"/>
    <property type="project" value="TreeGrafter"/>
</dbReference>
<dbReference type="GO" id="GO:0048250">
    <property type="term" value="P:iron import into the mitochondrion"/>
    <property type="evidence" value="ECO:0007669"/>
    <property type="project" value="TreeGrafter"/>
</dbReference>
<keyword evidence="4 10" id="KW-0812">Transmembrane</keyword>
<dbReference type="PANTHER" id="PTHR45758">
    <property type="entry name" value="MITOFERRIN-1-RELATED"/>
    <property type="match status" value="1"/>
</dbReference>
<evidence type="ECO:0000256" key="8">
    <source>
        <dbReference type="ARBA" id="ARBA00023128"/>
    </source>
</evidence>
<keyword evidence="9 10" id="KW-0472">Membrane</keyword>
<dbReference type="Pfam" id="PF00153">
    <property type="entry name" value="Mito_carr"/>
    <property type="match status" value="3"/>
</dbReference>
<name>A0A1U7LIK6_NEOID</name>
<feature type="repeat" description="Solcar" evidence="10">
    <location>
        <begin position="121"/>
        <end position="205"/>
    </location>
</feature>
<keyword evidence="13" id="KW-1185">Reference proteome</keyword>
<dbReference type="SUPFAM" id="SSF103506">
    <property type="entry name" value="Mitochondrial carrier"/>
    <property type="match status" value="1"/>
</dbReference>
<evidence type="ECO:0000256" key="11">
    <source>
        <dbReference type="RuleBase" id="RU000488"/>
    </source>
</evidence>
<dbReference type="Gene3D" id="1.50.40.10">
    <property type="entry name" value="Mitochondrial carrier domain"/>
    <property type="match status" value="1"/>
</dbReference>
<dbReference type="PRINTS" id="PR00926">
    <property type="entry name" value="MITOCARRIER"/>
</dbReference>
<dbReference type="GO" id="GO:0005743">
    <property type="term" value="C:mitochondrial inner membrane"/>
    <property type="evidence" value="ECO:0007669"/>
    <property type="project" value="UniProtKB-SubCell"/>
</dbReference>
<evidence type="ECO:0000256" key="5">
    <source>
        <dbReference type="ARBA" id="ARBA00022737"/>
    </source>
</evidence>
<evidence type="ECO:0000256" key="4">
    <source>
        <dbReference type="ARBA" id="ARBA00022692"/>
    </source>
</evidence>
<evidence type="ECO:0000256" key="6">
    <source>
        <dbReference type="ARBA" id="ARBA00022792"/>
    </source>
</evidence>
<keyword evidence="7" id="KW-1133">Transmembrane helix</keyword>
<dbReference type="AlphaFoldDB" id="A0A1U7LIK6"/>
<feature type="repeat" description="Solcar" evidence="10">
    <location>
        <begin position="25"/>
        <end position="113"/>
    </location>
</feature>
<organism evidence="12 13">
    <name type="scientific">Neolecta irregularis (strain DAH-3)</name>
    <dbReference type="NCBI Taxonomy" id="1198029"/>
    <lineage>
        <taxon>Eukaryota</taxon>
        <taxon>Fungi</taxon>
        <taxon>Dikarya</taxon>
        <taxon>Ascomycota</taxon>
        <taxon>Taphrinomycotina</taxon>
        <taxon>Neolectales</taxon>
        <taxon>Neolectaceae</taxon>
        <taxon>Neolecta</taxon>
    </lineage>
</organism>
<comment type="similarity">
    <text evidence="2 11">Belongs to the mitochondrial carrier (TC 2.A.29) family.</text>
</comment>
<dbReference type="EMBL" id="LXFE01003117">
    <property type="protein sequence ID" value="OLL22496.1"/>
    <property type="molecule type" value="Genomic_DNA"/>
</dbReference>
<dbReference type="OMA" id="WRPMRGM"/>
<protein>
    <submittedName>
        <fullName evidence="12">Putative mitochondrial carrier</fullName>
    </submittedName>
</protein>
<dbReference type="Proteomes" id="UP000186594">
    <property type="component" value="Unassembled WGS sequence"/>
</dbReference>
<comment type="subcellular location">
    <subcellularLocation>
        <location evidence="1">Mitochondrion inner membrane</location>
        <topology evidence="1">Multi-pass membrane protein</topology>
    </subcellularLocation>
</comment>
<keyword evidence="8" id="KW-0496">Mitochondrion</keyword>
<dbReference type="PROSITE" id="PS50920">
    <property type="entry name" value="SOLCAR"/>
    <property type="match status" value="3"/>
</dbReference>
<dbReference type="PANTHER" id="PTHR45758:SF4">
    <property type="entry name" value="MITOFERRIN-1"/>
    <property type="match status" value="1"/>
</dbReference>
<keyword evidence="6" id="KW-0999">Mitochondrion inner membrane</keyword>
<evidence type="ECO:0000256" key="2">
    <source>
        <dbReference type="ARBA" id="ARBA00006375"/>
    </source>
</evidence>
<dbReference type="InterPro" id="IPR018108">
    <property type="entry name" value="MCP_transmembrane"/>
</dbReference>
<sequence>MTAAAGIEGSPLADNFDYEALPSGTPLSANLLAGAFAGIMEHTVMYPIDAIKTRMQVVNPSPAAIYNGISHALTRISASEGARTLWKGMTSVVLGAGPAHAVYFGTYEIVRNELVGDQRGAHTLATGAAGACATIASDALMNPFDVVKQRMQIHGSVHTSVSSCAKAIYKNEGLRAFYISYPTTLTMTIPFTAFQFAAYEFFTKKLNPNRHYDPLSHVASGGLAGAVAAAVTTPVDVIKTLLQTRGSATDDRIRRCDSFTSAANVIYEKEGWRGFLRGLRPRVVTSMPSTAICWASYEAGKEIWRRYGRSL</sequence>
<evidence type="ECO:0000256" key="10">
    <source>
        <dbReference type="PROSITE-ProRule" id="PRU00282"/>
    </source>
</evidence>
<evidence type="ECO:0000313" key="12">
    <source>
        <dbReference type="EMBL" id="OLL22496.1"/>
    </source>
</evidence>